<dbReference type="SUPFAM" id="SSF46548">
    <property type="entry name" value="alpha-helical ferredoxin"/>
    <property type="match status" value="1"/>
</dbReference>
<protein>
    <submittedName>
        <fullName evidence="3">NAD(P)-dependent oxidoreductase</fullName>
    </submittedName>
</protein>
<dbReference type="SUPFAM" id="SSF51971">
    <property type="entry name" value="Nucleotide-binding domain"/>
    <property type="match status" value="1"/>
</dbReference>
<comment type="caution">
    <text evidence="3">The sequence shown here is derived from an EMBL/GenBank/DDBJ whole genome shotgun (WGS) entry which is preliminary data.</text>
</comment>
<gene>
    <name evidence="3" type="ORF">ENS19_08290</name>
</gene>
<dbReference type="AlphaFoldDB" id="A0A7C3NCI7"/>
<evidence type="ECO:0000259" key="2">
    <source>
        <dbReference type="Pfam" id="PF14691"/>
    </source>
</evidence>
<dbReference type="Gene3D" id="3.50.50.60">
    <property type="entry name" value="FAD/NAD(P)-binding domain"/>
    <property type="match status" value="2"/>
</dbReference>
<dbReference type="EMBL" id="DSTX01000013">
    <property type="protein sequence ID" value="HFK21255.1"/>
    <property type="molecule type" value="Genomic_DNA"/>
</dbReference>
<name>A0A7C3NCI7_9CREN</name>
<dbReference type="PRINTS" id="PR00469">
    <property type="entry name" value="PNDRDTASEII"/>
</dbReference>
<accession>A0A7C3NCI7</accession>
<organism evidence="3">
    <name type="scientific">Candidatus Methanomethylicus mesodigestus</name>
    <dbReference type="NCBI Taxonomy" id="1867258"/>
    <lineage>
        <taxon>Archaea</taxon>
        <taxon>Thermoproteota</taxon>
        <taxon>Methanosuratincolia</taxon>
        <taxon>Candidatus Methanomethylicales</taxon>
        <taxon>Candidatus Methanomethylicaceae</taxon>
        <taxon>Candidatus Methanomethylicus</taxon>
    </lineage>
</organism>
<proteinExistence type="predicted"/>
<dbReference type="GO" id="GO:0051536">
    <property type="term" value="F:iron-sulfur cluster binding"/>
    <property type="evidence" value="ECO:0007669"/>
    <property type="project" value="InterPro"/>
</dbReference>
<evidence type="ECO:0000313" key="3">
    <source>
        <dbReference type="EMBL" id="HFK21255.1"/>
    </source>
</evidence>
<feature type="domain" description="Dihydroprymidine dehydrogenase" evidence="2">
    <location>
        <begin position="15"/>
        <end position="126"/>
    </location>
</feature>
<dbReference type="InterPro" id="IPR009051">
    <property type="entry name" value="Helical_ferredxn"/>
</dbReference>
<sequence>MSGRTHPPILPPQVRIKTFEPYAENLDDRMALYEASRCITCYEPPCKEACPTHIDIPEFIHRIKSGNYYGAAKVIRQSNIFGGECAYVCPVERLCEEKCVRNSLKDEPVAISLLQRFAFEKERKKGIIKFEKAPPKKKKVAVVGAGPAGLSAAYELARKGYKVTVFDSNPKAGGLMLYGILPWKASWEVAESEIKNILDYGIEFVPNKKVSDLKALLKEYGAVFIGAGTSKSAKLGIEGEDLKGVYPAQDFLYDVAKHLQKKGKAPDLKGKRVAIIGGGDTAIDASMASLRLGAERVYIIYRRSLAEMPAVPYGRKQAKEEGVEFLLLSSPVRIHGKNGAVAAIECVKMALGEPDQSGRRAVTPIKGSEFKMDIDVVIVAVGQKPDQEALKSFGLKLKNGLIETDNKFATSIKGVFAGGDVVNGGETVVKATAEGKLAAESIDQFLKGGSK</sequence>
<dbReference type="InterPro" id="IPR028261">
    <property type="entry name" value="DPD_II"/>
</dbReference>
<dbReference type="Gene3D" id="1.10.1060.10">
    <property type="entry name" value="Alpha-helical ferredoxin"/>
    <property type="match status" value="1"/>
</dbReference>
<dbReference type="InterPro" id="IPR036188">
    <property type="entry name" value="FAD/NAD-bd_sf"/>
</dbReference>
<dbReference type="Pfam" id="PF14691">
    <property type="entry name" value="Fer4_20"/>
    <property type="match status" value="1"/>
</dbReference>
<dbReference type="GO" id="GO:0016491">
    <property type="term" value="F:oxidoreductase activity"/>
    <property type="evidence" value="ECO:0007669"/>
    <property type="project" value="InterPro"/>
</dbReference>
<feature type="domain" description="FAD/NAD(P)-binding" evidence="1">
    <location>
        <begin position="138"/>
        <end position="435"/>
    </location>
</feature>
<dbReference type="PANTHER" id="PTHR42783:SF3">
    <property type="entry name" value="GLUTAMATE SYNTHASE [NADPH] SMALL CHAIN-RELATED"/>
    <property type="match status" value="1"/>
</dbReference>
<dbReference type="PRINTS" id="PR00368">
    <property type="entry name" value="FADPNR"/>
</dbReference>
<evidence type="ECO:0000259" key="1">
    <source>
        <dbReference type="Pfam" id="PF07992"/>
    </source>
</evidence>
<dbReference type="InterPro" id="IPR023753">
    <property type="entry name" value="FAD/NAD-binding_dom"/>
</dbReference>
<reference evidence="3" key="1">
    <citation type="journal article" date="2020" name="mSystems">
        <title>Genome- and Community-Level Interaction Insights into Carbon Utilization and Element Cycling Functions of Hydrothermarchaeota in Hydrothermal Sediment.</title>
        <authorList>
            <person name="Zhou Z."/>
            <person name="Liu Y."/>
            <person name="Xu W."/>
            <person name="Pan J."/>
            <person name="Luo Z.H."/>
            <person name="Li M."/>
        </authorList>
    </citation>
    <scope>NUCLEOTIDE SEQUENCE [LARGE SCALE GENOMIC DNA]</scope>
    <source>
        <strain evidence="3">SpSt-468</strain>
    </source>
</reference>
<dbReference type="PANTHER" id="PTHR42783">
    <property type="entry name" value="GLUTAMATE SYNTHASE [NADPH] SMALL CHAIN"/>
    <property type="match status" value="1"/>
</dbReference>
<dbReference type="Pfam" id="PF07992">
    <property type="entry name" value="Pyr_redox_2"/>
    <property type="match status" value="1"/>
</dbReference>